<feature type="region of interest" description="Disordered" evidence="1">
    <location>
        <begin position="1"/>
        <end position="23"/>
    </location>
</feature>
<evidence type="ECO:0000256" key="1">
    <source>
        <dbReference type="SAM" id="MobiDB-lite"/>
    </source>
</evidence>
<sequence>MYSTFSVSSSPSNARGPKTHSATGLLASEVPISTTGPSVAFFPDPPNNFFTHPQAATQMIKANSVYMTPYPYDTVETRSTRLSRDNTCDGYRLDARHLPDASLITAQNANVNIYGGLLTPSSTPPTLYSPLDSPSHHAQNQLASYRSSSRSTPYPSRNPRSPAATQGSFDLSGGPRTQSVSRKPPMVLCTAKAPINWSRIRPGQQLLLVSQADIVKFGARVTAEDIQSAGMHPHVVMCVPRSPDYMASLEDHGHMIAISVKGKPGVSIARLLDQSARLDGGNDLVFNAYGWKTTRLGFDWPGLNRSVQGLEEDVPIMTRSKFAYMAASSIEAAVRRATYHPKAQTINDATKPWDLRHLDMGKVHLLSVNYYKKVWIPILAMDTDW</sequence>
<accession>A0A9P5Z4K7</accession>
<reference evidence="2" key="1">
    <citation type="submission" date="2020-11" db="EMBL/GenBank/DDBJ databases">
        <authorList>
            <consortium name="DOE Joint Genome Institute"/>
            <person name="Ahrendt S."/>
            <person name="Riley R."/>
            <person name="Andreopoulos W."/>
            <person name="Labutti K."/>
            <person name="Pangilinan J."/>
            <person name="Ruiz-Duenas F.J."/>
            <person name="Barrasa J.M."/>
            <person name="Sanchez-Garcia M."/>
            <person name="Camarero S."/>
            <person name="Miyauchi S."/>
            <person name="Serrano A."/>
            <person name="Linde D."/>
            <person name="Babiker R."/>
            <person name="Drula E."/>
            <person name="Ayuso-Fernandez I."/>
            <person name="Pacheco R."/>
            <person name="Padilla G."/>
            <person name="Ferreira P."/>
            <person name="Barriuso J."/>
            <person name="Kellner H."/>
            <person name="Castanera R."/>
            <person name="Alfaro M."/>
            <person name="Ramirez L."/>
            <person name="Pisabarro A.G."/>
            <person name="Kuo A."/>
            <person name="Tritt A."/>
            <person name="Lipzen A."/>
            <person name="He G."/>
            <person name="Yan M."/>
            <person name="Ng V."/>
            <person name="Cullen D."/>
            <person name="Martin F."/>
            <person name="Rosso M.-N."/>
            <person name="Henrissat B."/>
            <person name="Hibbett D."/>
            <person name="Martinez A.T."/>
            <person name="Grigoriev I.V."/>
        </authorList>
    </citation>
    <scope>NUCLEOTIDE SEQUENCE</scope>
    <source>
        <strain evidence="2">CIRM-BRFM 674</strain>
    </source>
</reference>
<feature type="region of interest" description="Disordered" evidence="1">
    <location>
        <begin position="125"/>
        <end position="183"/>
    </location>
</feature>
<dbReference type="EMBL" id="MU155180">
    <property type="protein sequence ID" value="KAF9481308.1"/>
    <property type="molecule type" value="Genomic_DNA"/>
</dbReference>
<dbReference type="OrthoDB" id="2602575at2759"/>
<comment type="caution">
    <text evidence="2">The sequence shown here is derived from an EMBL/GenBank/DDBJ whole genome shotgun (WGS) entry which is preliminary data.</text>
</comment>
<feature type="compositionally biased region" description="Polar residues" evidence="1">
    <location>
        <begin position="163"/>
        <end position="181"/>
    </location>
</feature>
<gene>
    <name evidence="2" type="ORF">BDN70DRAFT_893429</name>
</gene>
<evidence type="ECO:0000313" key="2">
    <source>
        <dbReference type="EMBL" id="KAF9481308.1"/>
    </source>
</evidence>
<name>A0A9P5Z4K7_9AGAR</name>
<organism evidence="2 3">
    <name type="scientific">Pholiota conissans</name>
    <dbReference type="NCBI Taxonomy" id="109636"/>
    <lineage>
        <taxon>Eukaryota</taxon>
        <taxon>Fungi</taxon>
        <taxon>Dikarya</taxon>
        <taxon>Basidiomycota</taxon>
        <taxon>Agaricomycotina</taxon>
        <taxon>Agaricomycetes</taxon>
        <taxon>Agaricomycetidae</taxon>
        <taxon>Agaricales</taxon>
        <taxon>Agaricineae</taxon>
        <taxon>Strophariaceae</taxon>
        <taxon>Pholiota</taxon>
    </lineage>
</organism>
<feature type="compositionally biased region" description="Low complexity" evidence="1">
    <location>
        <begin position="144"/>
        <end position="162"/>
    </location>
</feature>
<dbReference type="AlphaFoldDB" id="A0A9P5Z4K7"/>
<feature type="compositionally biased region" description="Polar residues" evidence="1">
    <location>
        <begin position="1"/>
        <end position="13"/>
    </location>
</feature>
<dbReference type="Proteomes" id="UP000807469">
    <property type="component" value="Unassembled WGS sequence"/>
</dbReference>
<proteinExistence type="predicted"/>
<keyword evidence="3" id="KW-1185">Reference proteome</keyword>
<evidence type="ECO:0000313" key="3">
    <source>
        <dbReference type="Proteomes" id="UP000807469"/>
    </source>
</evidence>
<protein>
    <submittedName>
        <fullName evidence="2">Uncharacterized protein</fullName>
    </submittedName>
</protein>